<proteinExistence type="predicted"/>
<dbReference type="EMBL" id="BKCJ011649971">
    <property type="protein sequence ID" value="GFD45503.1"/>
    <property type="molecule type" value="Genomic_DNA"/>
</dbReference>
<sequence>MKCAESLEMRQDFADVVSAGIAKGMSEGLKHGVEHGHAQRTIDPSVAERLEVTFAGPAEGLEGCSYGCYNGLFVFKG</sequence>
<organism evidence="1">
    <name type="scientific">Tanacetum cinerariifolium</name>
    <name type="common">Dalmatian daisy</name>
    <name type="synonym">Chrysanthemum cinerariifolium</name>
    <dbReference type="NCBI Taxonomy" id="118510"/>
    <lineage>
        <taxon>Eukaryota</taxon>
        <taxon>Viridiplantae</taxon>
        <taxon>Streptophyta</taxon>
        <taxon>Embryophyta</taxon>
        <taxon>Tracheophyta</taxon>
        <taxon>Spermatophyta</taxon>
        <taxon>Magnoliopsida</taxon>
        <taxon>eudicotyledons</taxon>
        <taxon>Gunneridae</taxon>
        <taxon>Pentapetalae</taxon>
        <taxon>asterids</taxon>
        <taxon>campanulids</taxon>
        <taxon>Asterales</taxon>
        <taxon>Asteraceae</taxon>
        <taxon>Asteroideae</taxon>
        <taxon>Anthemideae</taxon>
        <taxon>Anthemidinae</taxon>
        <taxon>Tanacetum</taxon>
    </lineage>
</organism>
<dbReference type="AlphaFoldDB" id="A0A699WF11"/>
<protein>
    <submittedName>
        <fullName evidence="1">Uncharacterized protein</fullName>
    </submittedName>
</protein>
<comment type="caution">
    <text evidence="1">The sequence shown here is derived from an EMBL/GenBank/DDBJ whole genome shotgun (WGS) entry which is preliminary data.</text>
</comment>
<name>A0A699WF11_TANCI</name>
<accession>A0A699WF11</accession>
<reference evidence="1" key="1">
    <citation type="journal article" date="2019" name="Sci. Rep.">
        <title>Draft genome of Tanacetum cinerariifolium, the natural source of mosquito coil.</title>
        <authorList>
            <person name="Yamashiro T."/>
            <person name="Shiraishi A."/>
            <person name="Satake H."/>
            <person name="Nakayama K."/>
        </authorList>
    </citation>
    <scope>NUCLEOTIDE SEQUENCE</scope>
</reference>
<gene>
    <name evidence="1" type="ORF">Tci_917472</name>
</gene>
<evidence type="ECO:0000313" key="1">
    <source>
        <dbReference type="EMBL" id="GFD45503.1"/>
    </source>
</evidence>